<dbReference type="AlphaFoldDB" id="A0A286GRM2"/>
<feature type="domain" description="Cupin type-2" evidence="1">
    <location>
        <begin position="34"/>
        <end position="92"/>
    </location>
</feature>
<dbReference type="PANTHER" id="PTHR40112:SF1">
    <property type="entry name" value="H2HPP ISOMERASE"/>
    <property type="match status" value="1"/>
</dbReference>
<evidence type="ECO:0000259" key="1">
    <source>
        <dbReference type="Pfam" id="PF07883"/>
    </source>
</evidence>
<dbReference type="InterPro" id="IPR014710">
    <property type="entry name" value="RmlC-like_jellyroll"/>
</dbReference>
<gene>
    <name evidence="2" type="ORF">SAMN05421508_107213</name>
</gene>
<keyword evidence="3" id="KW-1185">Reference proteome</keyword>
<dbReference type="InterPro" id="IPR052535">
    <property type="entry name" value="Bacilysin_H2HPP_isomerase"/>
</dbReference>
<dbReference type="SUPFAM" id="SSF51182">
    <property type="entry name" value="RmlC-like cupins"/>
    <property type="match status" value="1"/>
</dbReference>
<dbReference type="InterPro" id="IPR013096">
    <property type="entry name" value="Cupin_2"/>
</dbReference>
<proteinExistence type="predicted"/>
<sequence>MSACRTYHWDELPADVAGGVRRMLIAGEGGDLKRVEIPAGTTADRHEHPHEQFVLVLEGTGRLTTAEGTVALRPGTVLHIGAGTWHAAVFETATVLIEVNFRR</sequence>
<dbReference type="OrthoDB" id="9811153at2"/>
<reference evidence="2 3" key="1">
    <citation type="submission" date="2017-09" db="EMBL/GenBank/DDBJ databases">
        <authorList>
            <person name="Ehlers B."/>
            <person name="Leendertz F.H."/>
        </authorList>
    </citation>
    <scope>NUCLEOTIDE SEQUENCE [LARGE SCALE GENOMIC DNA]</scope>
    <source>
        <strain evidence="2 3">USBA 140</strain>
    </source>
</reference>
<protein>
    <submittedName>
        <fullName evidence="2">Cupin domain-containing protein</fullName>
    </submittedName>
</protein>
<accession>A0A286GRM2</accession>
<name>A0A286GRM2_9PROT</name>
<dbReference type="Pfam" id="PF07883">
    <property type="entry name" value="Cupin_2"/>
    <property type="match status" value="1"/>
</dbReference>
<dbReference type="EMBL" id="OCNJ01000007">
    <property type="protein sequence ID" value="SOD98142.1"/>
    <property type="molecule type" value="Genomic_DNA"/>
</dbReference>
<dbReference type="Proteomes" id="UP000219621">
    <property type="component" value="Unassembled WGS sequence"/>
</dbReference>
<evidence type="ECO:0000313" key="3">
    <source>
        <dbReference type="Proteomes" id="UP000219621"/>
    </source>
</evidence>
<dbReference type="RefSeq" id="WP_097280406.1">
    <property type="nucleotide sequence ID" value="NZ_OCNJ01000007.1"/>
</dbReference>
<organism evidence="2 3">
    <name type="scientific">Caenispirillum bisanense</name>
    <dbReference type="NCBI Taxonomy" id="414052"/>
    <lineage>
        <taxon>Bacteria</taxon>
        <taxon>Pseudomonadati</taxon>
        <taxon>Pseudomonadota</taxon>
        <taxon>Alphaproteobacteria</taxon>
        <taxon>Rhodospirillales</taxon>
        <taxon>Novispirillaceae</taxon>
        <taxon>Caenispirillum</taxon>
    </lineage>
</organism>
<dbReference type="InterPro" id="IPR011051">
    <property type="entry name" value="RmlC_Cupin_sf"/>
</dbReference>
<dbReference type="Gene3D" id="2.60.120.10">
    <property type="entry name" value="Jelly Rolls"/>
    <property type="match status" value="1"/>
</dbReference>
<evidence type="ECO:0000313" key="2">
    <source>
        <dbReference type="EMBL" id="SOD98142.1"/>
    </source>
</evidence>
<dbReference type="PANTHER" id="PTHR40112">
    <property type="entry name" value="H2HPP ISOMERASE"/>
    <property type="match status" value="1"/>
</dbReference>